<proteinExistence type="predicted"/>
<dbReference type="GO" id="GO:0006654">
    <property type="term" value="P:phosphatidic acid biosynthetic process"/>
    <property type="evidence" value="ECO:0007669"/>
    <property type="project" value="TreeGrafter"/>
</dbReference>
<dbReference type="PANTHER" id="PTHR10434">
    <property type="entry name" value="1-ACYL-SN-GLYCEROL-3-PHOSPHATE ACYLTRANSFERASE"/>
    <property type="match status" value="1"/>
</dbReference>
<keyword evidence="2" id="KW-0012">Acyltransferase</keyword>
<dbReference type="CDD" id="cd07989">
    <property type="entry name" value="LPLAT_AGPAT-like"/>
    <property type="match status" value="1"/>
</dbReference>
<dbReference type="InterPro" id="IPR002123">
    <property type="entry name" value="Plipid/glycerol_acylTrfase"/>
</dbReference>
<protein>
    <recommendedName>
        <fullName evidence="3">Phospholipid/glycerol acyltransferase domain-containing protein</fullName>
    </recommendedName>
</protein>
<feature type="domain" description="Phospholipid/glycerol acyltransferase" evidence="3">
    <location>
        <begin position="84"/>
        <end position="212"/>
    </location>
</feature>
<dbReference type="Pfam" id="PF01553">
    <property type="entry name" value="Acyltransferase"/>
    <property type="match status" value="1"/>
</dbReference>
<gene>
    <name evidence="4" type="ORF">BRAN1462_LOCUS60974</name>
</gene>
<name>A0A7S2QIB2_9DINO</name>
<dbReference type="EMBL" id="HBGW01096116">
    <property type="protein sequence ID" value="CAD9643152.1"/>
    <property type="molecule type" value="Transcribed_RNA"/>
</dbReference>
<evidence type="ECO:0000256" key="2">
    <source>
        <dbReference type="ARBA" id="ARBA00023315"/>
    </source>
</evidence>
<evidence type="ECO:0000256" key="1">
    <source>
        <dbReference type="ARBA" id="ARBA00022679"/>
    </source>
</evidence>
<evidence type="ECO:0000259" key="3">
    <source>
        <dbReference type="SMART" id="SM00563"/>
    </source>
</evidence>
<reference evidence="4" key="1">
    <citation type="submission" date="2021-01" db="EMBL/GenBank/DDBJ databases">
        <authorList>
            <person name="Corre E."/>
            <person name="Pelletier E."/>
            <person name="Niang G."/>
            <person name="Scheremetjew M."/>
            <person name="Finn R."/>
            <person name="Kale V."/>
            <person name="Holt S."/>
            <person name="Cochrane G."/>
            <person name="Meng A."/>
            <person name="Brown T."/>
            <person name="Cohen L."/>
        </authorList>
    </citation>
    <scope>NUCLEOTIDE SEQUENCE</scope>
    <source>
        <strain evidence="4">RCC3387</strain>
    </source>
</reference>
<accession>A0A7S2QIB2</accession>
<dbReference type="PANTHER" id="PTHR10434:SF48">
    <property type="entry name" value="PUTATIVE-RELATED"/>
    <property type="match status" value="1"/>
</dbReference>
<sequence length="293" mass="33363">MLLFHMLWTTAITKIVSYLPLGLRTRQGIGLVMVQMAWRLALWFSPWISLEATEDFSEQWSLIHSFMAEAHAEAVEKGEPLKPLFVLGNHQSFCDIIFAVVTTPLQAIWRSRTYMDYHLFKLPVLSTICRSVGHFPVYFKTTEPGVFKVDAEKMAEVEKEVDVHLSEGGLLCFYPEGQTNKNPDTLLPFRYGGMKKALDFDARIVNLVFHGNQTVWPLKFQMGGYPCKVRYSIRPFAPQGAKAFVEMARAEGVKEEREMEDHVLLARRAHELMQVQYDALAGMASKANGKKKA</sequence>
<organism evidence="4">
    <name type="scientific">Zooxanthella nutricula</name>
    <dbReference type="NCBI Taxonomy" id="1333877"/>
    <lineage>
        <taxon>Eukaryota</taxon>
        <taxon>Sar</taxon>
        <taxon>Alveolata</taxon>
        <taxon>Dinophyceae</taxon>
        <taxon>Peridiniales</taxon>
        <taxon>Peridiniales incertae sedis</taxon>
        <taxon>Zooxanthella</taxon>
    </lineage>
</organism>
<keyword evidence="1" id="KW-0808">Transferase</keyword>
<dbReference type="AlphaFoldDB" id="A0A7S2QIB2"/>
<dbReference type="SUPFAM" id="SSF69593">
    <property type="entry name" value="Glycerol-3-phosphate (1)-acyltransferase"/>
    <property type="match status" value="1"/>
</dbReference>
<evidence type="ECO:0000313" key="4">
    <source>
        <dbReference type="EMBL" id="CAD9643152.1"/>
    </source>
</evidence>
<dbReference type="GO" id="GO:0003841">
    <property type="term" value="F:1-acylglycerol-3-phosphate O-acyltransferase activity"/>
    <property type="evidence" value="ECO:0007669"/>
    <property type="project" value="TreeGrafter"/>
</dbReference>
<dbReference type="GO" id="GO:0005783">
    <property type="term" value="C:endoplasmic reticulum"/>
    <property type="evidence" value="ECO:0007669"/>
    <property type="project" value="TreeGrafter"/>
</dbReference>
<dbReference type="SMART" id="SM00563">
    <property type="entry name" value="PlsC"/>
    <property type="match status" value="1"/>
</dbReference>